<evidence type="ECO:0000313" key="1">
    <source>
        <dbReference type="EMBL" id="MDG3002335.1"/>
    </source>
</evidence>
<evidence type="ECO:0000313" key="2">
    <source>
        <dbReference type="Proteomes" id="UP001216907"/>
    </source>
</evidence>
<comment type="caution">
    <text evidence="1">The sequence shown here is derived from an EMBL/GenBank/DDBJ whole genome shotgun (WGS) entry which is preliminary data.</text>
</comment>
<evidence type="ECO:0008006" key="3">
    <source>
        <dbReference type="Google" id="ProtNLM"/>
    </source>
</evidence>
<gene>
    <name evidence="1" type="ORF">PZE19_00910</name>
</gene>
<name>A0ABT6F4K9_9BACT</name>
<dbReference type="RefSeq" id="WP_277858699.1">
    <property type="nucleotide sequence ID" value="NZ_JARRAG010000001.1"/>
</dbReference>
<sequence>MRNKGWVHCPDCDAWVATPGEDQIATPLFVATCHHCGSEFDWRSFKWDWSRRFLVGACFRWEEYVAPREDPTYIWSHEHCAMCRQTFMELDHPSIQRFGYVANANGQEWWVCRTCFDDFQEEFNWRVEPPD</sequence>
<accession>A0ABT6F4K9</accession>
<dbReference type="EMBL" id="JARRAG010000001">
    <property type="protein sequence ID" value="MDG3002335.1"/>
    <property type="molecule type" value="Genomic_DNA"/>
</dbReference>
<protein>
    <recommendedName>
        <fullName evidence="3">CULT domain-containing protein</fullName>
    </recommendedName>
</protein>
<proteinExistence type="predicted"/>
<reference evidence="1 2" key="1">
    <citation type="submission" date="2023-03" db="EMBL/GenBank/DDBJ databases">
        <title>Paludisphaera mucosa sp. nov. a novel planctomycete from northern fen.</title>
        <authorList>
            <person name="Ivanova A."/>
        </authorList>
    </citation>
    <scope>NUCLEOTIDE SEQUENCE [LARGE SCALE GENOMIC DNA]</scope>
    <source>
        <strain evidence="1 2">Pla2</strain>
    </source>
</reference>
<organism evidence="1 2">
    <name type="scientific">Paludisphaera mucosa</name>
    <dbReference type="NCBI Taxonomy" id="3030827"/>
    <lineage>
        <taxon>Bacteria</taxon>
        <taxon>Pseudomonadati</taxon>
        <taxon>Planctomycetota</taxon>
        <taxon>Planctomycetia</taxon>
        <taxon>Isosphaerales</taxon>
        <taxon>Isosphaeraceae</taxon>
        <taxon>Paludisphaera</taxon>
    </lineage>
</organism>
<dbReference type="Proteomes" id="UP001216907">
    <property type="component" value="Unassembled WGS sequence"/>
</dbReference>
<keyword evidence="2" id="KW-1185">Reference proteome</keyword>